<proteinExistence type="predicted"/>
<gene>
    <name evidence="2" type="ORF">OEZ85_012965</name>
</gene>
<evidence type="ECO:0008006" key="4">
    <source>
        <dbReference type="Google" id="ProtNLM"/>
    </source>
</evidence>
<dbReference type="PANTHER" id="PTHR47186:SF45">
    <property type="entry name" value="DISEASE RESISTANCE RPP13-LIKE PROTEIN 1"/>
    <property type="match status" value="1"/>
</dbReference>
<name>A0ABY8U470_TETOB</name>
<evidence type="ECO:0000313" key="3">
    <source>
        <dbReference type="Proteomes" id="UP001244341"/>
    </source>
</evidence>
<dbReference type="SUPFAM" id="SSF52047">
    <property type="entry name" value="RNI-like"/>
    <property type="match status" value="1"/>
</dbReference>
<evidence type="ECO:0000256" key="1">
    <source>
        <dbReference type="ARBA" id="ARBA00004430"/>
    </source>
</evidence>
<evidence type="ECO:0000313" key="2">
    <source>
        <dbReference type="EMBL" id="WIA16258.1"/>
    </source>
</evidence>
<reference evidence="2 3" key="1">
    <citation type="submission" date="2023-05" db="EMBL/GenBank/DDBJ databases">
        <title>A 100% complete, gapless, phased diploid assembly of the Scenedesmus obliquus UTEX 3031 genome.</title>
        <authorList>
            <person name="Biondi T.C."/>
            <person name="Hanschen E.R."/>
            <person name="Kwon T."/>
            <person name="Eng W."/>
            <person name="Kruse C.P.S."/>
            <person name="Koehler S.I."/>
            <person name="Kunde Y."/>
            <person name="Gleasner C.D."/>
            <person name="You Mak K.T."/>
            <person name="Polle J."/>
            <person name="Hovde B.T."/>
            <person name="Starkenburg S.R."/>
        </authorList>
    </citation>
    <scope>NUCLEOTIDE SEQUENCE [LARGE SCALE GENOMIC DNA]</scope>
    <source>
        <strain evidence="2 3">DOE0152z</strain>
    </source>
</reference>
<accession>A0ABY8U470</accession>
<sequence>MANAQPRLLELDNELLLQHIFPRAGSLHHVANVCKRLCKLARLRVEFLLCNEQDGAAVDSWPAEYTFAGCRGVEYHTFEGGMEADGQAAQQVLPLLTALLPHVCAHWSYMSELALVLQPSHPAGLRRHANTYVMQQLPQLTALHSLRHLQLYKTAPVLFEDLQRLGQLTQLTSLLLVDQSYMPGLEAMVLVDISPLSSVTQLQSLCVSGICPRLPPAMPVDLAVGLCEGQLKEWDAGITDALLNAAALWCIGSSSGSSSRAACLPSSVTSVVIKRVDDRGLDLWSYHLLLQAALRQLQVQEFAEPHARGWFEAFPAPLMARLAPQLTELSQLSFSIPDADNFRALPGYQARAAALPSSITNLRHLQCMDFTYCQISVQAPAEWRALASLTRLTEVWGLDALCAPPRDVQMPSVERLALENAHCWEAAGVANMQGAAPGAAGGLQQLGSEVWRLSATFPGLKDFGVAANNAAQWMGVQRVTAEMTGLESLSLQLDFCMDEVCAGAFEQLGAQLPALGSFSLRYSGGPGGWRLPRLQKFARIESLALQCQDSQSDFVNEDEEEAEYDASYVSDTVLLAHMYPLRNLSRLFLQGLPAITPGVVLGLCAALPQLELLQFVHCDEVMEQADEDQRPDWQGSELQVARAALRDAVARSGRVPCAVLVLPRELAAVRWWQELPCAVQYVTAHRQHF</sequence>
<protein>
    <recommendedName>
        <fullName evidence="4">F-box domain-containing protein</fullName>
    </recommendedName>
</protein>
<dbReference type="EMBL" id="CP126214">
    <property type="protein sequence ID" value="WIA16258.1"/>
    <property type="molecule type" value="Genomic_DNA"/>
</dbReference>
<dbReference type="PANTHER" id="PTHR47186">
    <property type="entry name" value="LEUCINE-RICH REPEAT-CONTAINING PROTEIN 57"/>
    <property type="match status" value="1"/>
</dbReference>
<dbReference type="Gene3D" id="3.80.10.10">
    <property type="entry name" value="Ribonuclease Inhibitor"/>
    <property type="match status" value="1"/>
</dbReference>
<keyword evidence="3" id="KW-1185">Reference proteome</keyword>
<dbReference type="SUPFAM" id="SSF52058">
    <property type="entry name" value="L domain-like"/>
    <property type="match status" value="1"/>
</dbReference>
<dbReference type="Proteomes" id="UP001244341">
    <property type="component" value="Chromosome 7b"/>
</dbReference>
<comment type="subcellular location">
    <subcellularLocation>
        <location evidence="1">Cytoplasm</location>
        <location evidence="1">Cytoskeleton</location>
        <location evidence="1">Cilium axoneme</location>
    </subcellularLocation>
</comment>
<dbReference type="InterPro" id="IPR032675">
    <property type="entry name" value="LRR_dom_sf"/>
</dbReference>
<organism evidence="2 3">
    <name type="scientific">Tetradesmus obliquus</name>
    <name type="common">Green alga</name>
    <name type="synonym">Acutodesmus obliquus</name>
    <dbReference type="NCBI Taxonomy" id="3088"/>
    <lineage>
        <taxon>Eukaryota</taxon>
        <taxon>Viridiplantae</taxon>
        <taxon>Chlorophyta</taxon>
        <taxon>core chlorophytes</taxon>
        <taxon>Chlorophyceae</taxon>
        <taxon>CS clade</taxon>
        <taxon>Sphaeropleales</taxon>
        <taxon>Scenedesmaceae</taxon>
        <taxon>Tetradesmus</taxon>
    </lineage>
</organism>